<dbReference type="KEGG" id="pais:PFX98_16700"/>
<proteinExistence type="predicted"/>
<evidence type="ECO:0000256" key="1">
    <source>
        <dbReference type="ARBA" id="ARBA00022737"/>
    </source>
</evidence>
<name>A0AA95NBA3_9BURK</name>
<dbReference type="AlphaFoldDB" id="A0AA95NBA3"/>
<dbReference type="PROSITE" id="PS50005">
    <property type="entry name" value="TPR"/>
    <property type="match status" value="4"/>
</dbReference>
<dbReference type="PROSITE" id="PS51257">
    <property type="entry name" value="PROKAR_LIPOPROTEIN"/>
    <property type="match status" value="1"/>
</dbReference>
<sequence>MKKSSHKPKLGLASLSLAALIMLSACGGKSEAELITAAKGHLSLENFSAATIELKNALQKNADSAEARLLLGKALLGQGDAAGAEIELRQARRLKVADELVMPELARALLAQGESRKLLDEFALLEFSDAKAMADYKTSIAAAHTAQGAREKAQVAVAEALKYKPGYGPAVILQARLKAGSGEFDEALRLMEELTAREPGNAQAFMLRGDLLLAKEDNAGARAAFEQALKLRGDLARAHSALITMHLAAKDVDAASKQLEAMRKALPRHADTLVFEAQMMLGKGQFKEAQTLLQKGLRGMPDHPRMLLLAGAVELQLGASAPAETLLMRAVQAMPNDVGARRLLARANMQSNQPDKAINALRPILESGHADTESLTLAGQAYLAIGDLKSAETYFGKAVQSQPDSAKARTALAMSQIAQGKTDAGFSDLRNIAASDTGIAADMALISALVRRRELDKALTAIDAMERKQGDKSIPANLRGQVLLLRKDGAGARKSFEAALAARPDFFPAIASLAALDFLEGKPDAAKARFEAVLKADPKSSRALIALAELKGRTNGSPADVAELLKNAVKANPSDVGARRALIDHYMNHEAAQDALLAAQAAVAALPDSPELQERLGRAQLASGDANQALATFNKLISVQPRSVSALLGLADTQVASNDVDGAARSVKRALELAPDALQTQRAAIMLSLRQKRYDEALKTARKVQQKFPTQALGFMLEGEIEQSQEHYEQAVAAFRTALGKSNPAQAPAQYHFALLKAKKTAEAAKFSETWTKEQPKDGLFVLYLADQALTQQDYAEAEKRLQQLLAIRPNYPIALNNLAWAYFKQGKLAPALDAAEKAVKAAPGQPALMDTLASVLAANKQVPRALEIQKQVVEMVPMSTGYRLNLAKLHAQAGDKSYAIVELKNLVKMGKKDYPEKAEVTRMLAELQ</sequence>
<evidence type="ECO:0000313" key="6">
    <source>
        <dbReference type="Proteomes" id="UP001177769"/>
    </source>
</evidence>
<dbReference type="EMBL" id="CP116346">
    <property type="protein sequence ID" value="WIT10543.1"/>
    <property type="molecule type" value="Genomic_DNA"/>
</dbReference>
<dbReference type="PANTHER" id="PTHR45586">
    <property type="entry name" value="TPR REPEAT-CONTAINING PROTEIN PA4667"/>
    <property type="match status" value="1"/>
</dbReference>
<keyword evidence="6" id="KW-1185">Reference proteome</keyword>
<dbReference type="InterPro" id="IPR051012">
    <property type="entry name" value="CellSynth/LPSAsmb/PSIAsmb"/>
</dbReference>
<reference evidence="5" key="1">
    <citation type="submission" date="2023-01" db="EMBL/GenBank/DDBJ databases">
        <title>Whole genome sequence of Paucibacter sp. S2-9 isolated from pond sediment.</title>
        <authorList>
            <person name="Jung J.Y."/>
        </authorList>
    </citation>
    <scope>NUCLEOTIDE SEQUENCE</scope>
    <source>
        <strain evidence="5">S2-9</strain>
    </source>
</reference>
<dbReference type="Gene3D" id="1.25.40.10">
    <property type="entry name" value="Tetratricopeptide repeat domain"/>
    <property type="match status" value="6"/>
</dbReference>
<keyword evidence="1" id="KW-0677">Repeat</keyword>
<dbReference type="Pfam" id="PF14559">
    <property type="entry name" value="TPR_19"/>
    <property type="match status" value="2"/>
</dbReference>
<dbReference type="Proteomes" id="UP001177769">
    <property type="component" value="Chromosome"/>
</dbReference>
<feature type="repeat" description="TPR" evidence="3">
    <location>
        <begin position="644"/>
        <end position="677"/>
    </location>
</feature>
<protein>
    <submittedName>
        <fullName evidence="5">PEP-CTERM system TPR-repeat protein PrsT</fullName>
    </submittedName>
</protein>
<dbReference type="NCBIfam" id="TIGR02917">
    <property type="entry name" value="PEP_TPR_lipo"/>
    <property type="match status" value="1"/>
</dbReference>
<keyword evidence="4" id="KW-0732">Signal</keyword>
<dbReference type="PANTHER" id="PTHR45586:SF1">
    <property type="entry name" value="LIPOPOLYSACCHARIDE ASSEMBLY PROTEIN B"/>
    <property type="match status" value="1"/>
</dbReference>
<feature type="repeat" description="TPR" evidence="3">
    <location>
        <begin position="610"/>
        <end position="643"/>
    </location>
</feature>
<evidence type="ECO:0000256" key="2">
    <source>
        <dbReference type="ARBA" id="ARBA00022803"/>
    </source>
</evidence>
<dbReference type="SUPFAM" id="SSF48452">
    <property type="entry name" value="TPR-like"/>
    <property type="match status" value="5"/>
</dbReference>
<organism evidence="5 6">
    <name type="scientific">Paucibacter sediminis</name>
    <dbReference type="NCBI Taxonomy" id="3019553"/>
    <lineage>
        <taxon>Bacteria</taxon>
        <taxon>Pseudomonadati</taxon>
        <taxon>Pseudomonadota</taxon>
        <taxon>Betaproteobacteria</taxon>
        <taxon>Burkholderiales</taxon>
        <taxon>Sphaerotilaceae</taxon>
        <taxon>Roseateles</taxon>
    </lineage>
</organism>
<keyword evidence="2 3" id="KW-0802">TPR repeat</keyword>
<feature type="chain" id="PRO_5041737034" evidence="4">
    <location>
        <begin position="28"/>
        <end position="929"/>
    </location>
</feature>
<evidence type="ECO:0000256" key="4">
    <source>
        <dbReference type="SAM" id="SignalP"/>
    </source>
</evidence>
<dbReference type="InterPro" id="IPR011990">
    <property type="entry name" value="TPR-like_helical_dom_sf"/>
</dbReference>
<dbReference type="InterPro" id="IPR019734">
    <property type="entry name" value="TPR_rpt"/>
</dbReference>
<evidence type="ECO:0000256" key="3">
    <source>
        <dbReference type="PROSITE-ProRule" id="PRU00339"/>
    </source>
</evidence>
<accession>A0AA95NBA3</accession>
<feature type="repeat" description="TPR" evidence="3">
    <location>
        <begin position="813"/>
        <end position="846"/>
    </location>
</feature>
<dbReference type="RefSeq" id="WP_285231616.1">
    <property type="nucleotide sequence ID" value="NZ_CP116346.1"/>
</dbReference>
<feature type="repeat" description="TPR" evidence="3">
    <location>
        <begin position="372"/>
        <end position="405"/>
    </location>
</feature>
<evidence type="ECO:0000313" key="5">
    <source>
        <dbReference type="EMBL" id="WIT10543.1"/>
    </source>
</evidence>
<dbReference type="InterPro" id="IPR014266">
    <property type="entry name" value="PEP-CTERM_TPR_PrsT"/>
</dbReference>
<gene>
    <name evidence="5" type="primary">prsT</name>
    <name evidence="5" type="ORF">PFX98_16700</name>
</gene>
<dbReference type="SMART" id="SM00028">
    <property type="entry name" value="TPR"/>
    <property type="match status" value="14"/>
</dbReference>
<dbReference type="Pfam" id="PF13432">
    <property type="entry name" value="TPR_16"/>
    <property type="match status" value="5"/>
</dbReference>
<feature type="signal peptide" evidence="4">
    <location>
        <begin position="1"/>
        <end position="27"/>
    </location>
</feature>